<keyword evidence="4" id="KW-1185">Reference proteome</keyword>
<feature type="region of interest" description="Disordered" evidence="1">
    <location>
        <begin position="22"/>
        <end position="166"/>
    </location>
</feature>
<proteinExistence type="predicted"/>
<gene>
    <name evidence="3" type="ORF">PSFLO_01085</name>
</gene>
<feature type="chain" id="PRO_5022678670" evidence="2">
    <location>
        <begin position="19"/>
        <end position="166"/>
    </location>
</feature>
<evidence type="ECO:0000256" key="2">
    <source>
        <dbReference type="SAM" id="SignalP"/>
    </source>
</evidence>
<name>A0A5C3ETE3_9BASI</name>
<accession>A0A5C3ETE3</accession>
<dbReference type="Proteomes" id="UP000323386">
    <property type="component" value="Unassembled WGS sequence"/>
</dbReference>
<sequence>MCCLLVALAACLVPDVSALRQPAVGSHPRPQTREAKAKDPRDQERAGSGQLPDPPYGIEPTRLCAHLQRRSGSSDAQRQTVASSGDGAKALGPVAHPPAPLVLQNAKRPGPAPSDLGADVSRPRSSHGDYGMQRCTAPSVDAGASRLSPAMRKPSPGVAGEGLETF</sequence>
<keyword evidence="2" id="KW-0732">Signal</keyword>
<evidence type="ECO:0000313" key="3">
    <source>
        <dbReference type="EMBL" id="SPO35614.1"/>
    </source>
</evidence>
<reference evidence="3 4" key="1">
    <citation type="submission" date="2018-03" db="EMBL/GenBank/DDBJ databases">
        <authorList>
            <person name="Guldener U."/>
        </authorList>
    </citation>
    <scope>NUCLEOTIDE SEQUENCE [LARGE SCALE GENOMIC DNA]</scope>
    <source>
        <strain evidence="3 4">DAOM196992</strain>
    </source>
</reference>
<evidence type="ECO:0000313" key="4">
    <source>
        <dbReference type="Proteomes" id="UP000323386"/>
    </source>
</evidence>
<dbReference type="EMBL" id="OOIP01000002">
    <property type="protein sequence ID" value="SPO35614.1"/>
    <property type="molecule type" value="Genomic_DNA"/>
</dbReference>
<evidence type="ECO:0000256" key="1">
    <source>
        <dbReference type="SAM" id="MobiDB-lite"/>
    </source>
</evidence>
<feature type="signal peptide" evidence="2">
    <location>
        <begin position="1"/>
        <end position="18"/>
    </location>
</feature>
<dbReference type="AlphaFoldDB" id="A0A5C3ETE3"/>
<protein>
    <submittedName>
        <fullName evidence="3">Uncharacterized protein</fullName>
    </submittedName>
</protein>
<organism evidence="3 4">
    <name type="scientific">Pseudozyma flocculosa</name>
    <dbReference type="NCBI Taxonomy" id="84751"/>
    <lineage>
        <taxon>Eukaryota</taxon>
        <taxon>Fungi</taxon>
        <taxon>Dikarya</taxon>
        <taxon>Basidiomycota</taxon>
        <taxon>Ustilaginomycotina</taxon>
        <taxon>Ustilaginomycetes</taxon>
        <taxon>Ustilaginales</taxon>
        <taxon>Ustilaginaceae</taxon>
        <taxon>Pseudozyma</taxon>
    </lineage>
</organism>
<feature type="compositionally biased region" description="Basic and acidic residues" evidence="1">
    <location>
        <begin position="31"/>
        <end position="45"/>
    </location>
</feature>
<feature type="compositionally biased region" description="Polar residues" evidence="1">
    <location>
        <begin position="70"/>
        <end position="83"/>
    </location>
</feature>